<dbReference type="InterPro" id="IPR014756">
    <property type="entry name" value="Ig_E-set"/>
</dbReference>
<reference evidence="6 8" key="1">
    <citation type="submission" date="2015-02" db="EMBL/GenBank/DDBJ databases">
        <authorList>
            <person name="Chooi Y.-H."/>
        </authorList>
    </citation>
    <scope>NUCLEOTIDE SEQUENCE [LARGE SCALE GENOMIC DNA]</scope>
    <source>
        <strain evidence="6">E3</strain>
    </source>
</reference>
<evidence type="ECO:0000313" key="6">
    <source>
        <dbReference type="EMBL" id="CEO96767.1"/>
    </source>
</evidence>
<dbReference type="EMBL" id="CDSF01000076">
    <property type="protein sequence ID" value="CEO96767.1"/>
    <property type="molecule type" value="Genomic_DNA"/>
</dbReference>
<reference evidence="7 9" key="2">
    <citation type="submission" date="2018-03" db="EMBL/GenBank/DDBJ databases">
        <authorList>
            <person name="Fogelqvist J."/>
        </authorList>
    </citation>
    <scope>NUCLEOTIDE SEQUENCE [LARGE SCALE GENOMIC DNA]</scope>
</reference>
<evidence type="ECO:0000313" key="8">
    <source>
        <dbReference type="Proteomes" id="UP000039324"/>
    </source>
</evidence>
<evidence type="ECO:0000313" key="7">
    <source>
        <dbReference type="EMBL" id="SPR00697.1"/>
    </source>
</evidence>
<feature type="signal peptide" evidence="3">
    <location>
        <begin position="1"/>
        <end position="24"/>
    </location>
</feature>
<proteinExistence type="inferred from homology"/>
<name>A0A0G4INK1_PLABS</name>
<dbReference type="EMBL" id="OVEO01000015">
    <property type="protein sequence ID" value="SPR00697.1"/>
    <property type="molecule type" value="Genomic_DNA"/>
</dbReference>
<comment type="similarity">
    <text evidence="1">Belongs to the peptidase C1 family.</text>
</comment>
<dbReference type="Pfam" id="PF00112">
    <property type="entry name" value="Peptidase_C1"/>
    <property type="match status" value="1"/>
</dbReference>
<dbReference type="SUPFAM" id="SSF54001">
    <property type="entry name" value="Cysteine proteinases"/>
    <property type="match status" value="1"/>
</dbReference>
<dbReference type="Proteomes" id="UP000039324">
    <property type="component" value="Unassembled WGS sequence"/>
</dbReference>
<evidence type="ECO:0000259" key="4">
    <source>
        <dbReference type="SMART" id="SM00645"/>
    </source>
</evidence>
<evidence type="ECO:0000259" key="5">
    <source>
        <dbReference type="SMART" id="SM00737"/>
    </source>
</evidence>
<dbReference type="GO" id="GO:0006508">
    <property type="term" value="P:proteolysis"/>
    <property type="evidence" value="ECO:0007669"/>
    <property type="project" value="InterPro"/>
</dbReference>
<dbReference type="OrthoDB" id="640249at2759"/>
<evidence type="ECO:0000256" key="3">
    <source>
        <dbReference type="SAM" id="SignalP"/>
    </source>
</evidence>
<dbReference type="OMA" id="WPESAYE"/>
<dbReference type="InterPro" id="IPR038765">
    <property type="entry name" value="Papain-like_cys_pep_sf"/>
</dbReference>
<feature type="chain" id="PRO_5035990694" description="Peptidase C1A papain C-terminal domain-containing protein" evidence="3">
    <location>
        <begin position="25"/>
        <end position="470"/>
    </location>
</feature>
<dbReference type="SMART" id="SM00737">
    <property type="entry name" value="ML"/>
    <property type="match status" value="1"/>
</dbReference>
<feature type="domain" description="Peptidase C1A papain C-terminal" evidence="4">
    <location>
        <begin position="230"/>
        <end position="464"/>
    </location>
</feature>
<evidence type="ECO:0000256" key="2">
    <source>
        <dbReference type="ARBA" id="ARBA00023145"/>
    </source>
</evidence>
<geneLocation type="mitochondrion" evidence="7"/>
<dbReference type="PANTHER" id="PTHR12411">
    <property type="entry name" value="CYSTEINE PROTEASE FAMILY C1-RELATED"/>
    <property type="match status" value="1"/>
</dbReference>
<keyword evidence="7" id="KW-0496">Mitochondrion</keyword>
<accession>A0A0G4INK1</accession>
<dbReference type="InterPro" id="IPR000668">
    <property type="entry name" value="Peptidase_C1A_C"/>
</dbReference>
<organism evidence="6 8">
    <name type="scientific">Plasmodiophora brassicae</name>
    <name type="common">Clubroot disease agent</name>
    <dbReference type="NCBI Taxonomy" id="37360"/>
    <lineage>
        <taxon>Eukaryota</taxon>
        <taxon>Sar</taxon>
        <taxon>Rhizaria</taxon>
        <taxon>Endomyxa</taxon>
        <taxon>Phytomyxea</taxon>
        <taxon>Plasmodiophorida</taxon>
        <taxon>Plasmodiophoridae</taxon>
        <taxon>Plasmodiophora</taxon>
    </lineage>
</organism>
<dbReference type="SUPFAM" id="SSF81296">
    <property type="entry name" value="E set domains"/>
    <property type="match status" value="1"/>
</dbReference>
<dbReference type="AlphaFoldDB" id="A0A0G4INK1"/>
<keyword evidence="3" id="KW-0732">Signal</keyword>
<dbReference type="Gene3D" id="2.60.40.770">
    <property type="match status" value="1"/>
</dbReference>
<dbReference type="GO" id="GO:0008234">
    <property type="term" value="F:cysteine-type peptidase activity"/>
    <property type="evidence" value="ECO:0007669"/>
    <property type="project" value="InterPro"/>
</dbReference>
<evidence type="ECO:0000313" key="9">
    <source>
        <dbReference type="Proteomes" id="UP000290189"/>
    </source>
</evidence>
<dbReference type="PROSITE" id="PS51257">
    <property type="entry name" value="PROKAR_LIPOPROTEIN"/>
    <property type="match status" value="1"/>
</dbReference>
<evidence type="ECO:0008006" key="10">
    <source>
        <dbReference type="Google" id="ProtNLM"/>
    </source>
</evidence>
<dbReference type="Pfam" id="PF02221">
    <property type="entry name" value="E1_DerP2_DerF2"/>
    <property type="match status" value="1"/>
</dbReference>
<evidence type="ECO:0000256" key="1">
    <source>
        <dbReference type="ARBA" id="ARBA00008455"/>
    </source>
</evidence>
<dbReference type="Gene3D" id="3.90.70.10">
    <property type="entry name" value="Cysteine proteinases"/>
    <property type="match status" value="1"/>
</dbReference>
<protein>
    <recommendedName>
        <fullName evidence="10">Peptidase C1A papain C-terminal domain-containing protein</fullName>
    </recommendedName>
</protein>
<feature type="domain" description="MD-2-related lipid-recognition" evidence="5">
    <location>
        <begin position="29"/>
        <end position="147"/>
    </location>
</feature>
<dbReference type="SMART" id="SM00645">
    <property type="entry name" value="Pept_C1"/>
    <property type="match status" value="1"/>
</dbReference>
<dbReference type="STRING" id="37360.A0A0G4INK1"/>
<gene>
    <name evidence="6" type="ORF">PBRA_005371</name>
    <name evidence="7" type="ORF">PLBR_LOCUS7912</name>
</gene>
<keyword evidence="8" id="KW-1185">Reference proteome</keyword>
<dbReference type="InterPro" id="IPR003172">
    <property type="entry name" value="ML_dom"/>
</dbReference>
<keyword evidence="2" id="KW-0865">Zymogen</keyword>
<dbReference type="InterPro" id="IPR013128">
    <property type="entry name" value="Peptidase_C1A"/>
</dbReference>
<sequence length="470" mass="50152">MRCAMGRADRAVAVVLIGMACGMAVQVPFETCAQATSLVVSDLQIDLSPPAIVAGTSATIVVTGKFLQQVHDTTLQIDVTASGAPFFSMTRPLCWAFEPGACPAVGTQFSVTKSFSVEADFPAGAHVVTFSILDTHASAIACVRFTINSSRRSPAVVLLSSAATHADAPVFSDEMMSALQKHAHSWRSKTNSKFAGKPLGYARSLCYQSREQFTSTMEVRPARSIGKQNIPARFESLEMWGSICPGIATIRDQGACASSSAIASVESVSDRICIASKGGRSTRLSAQDVVACCDYCSSQCKENQPDGPLYYFVRDGIVSETCLPYTVPPCQHPHPCPDIVKPDTCPHSCSNSSMAWGSSKVFGDKNYKVPAATDQIQMEIMTEGPVIASMLLYTDFLSYSSGVYRHVTGDLLGTLTVKITGWGVAGGLPYWSGQPSWGPGWGDNGKFKILFGDCGIESNVLAATPRMQNP</sequence>
<dbReference type="Proteomes" id="UP000290189">
    <property type="component" value="Unassembled WGS sequence"/>
</dbReference>